<dbReference type="AlphaFoldDB" id="A0A4Y2NF40"/>
<comment type="caution">
    <text evidence="2">The sequence shown here is derived from an EMBL/GenBank/DDBJ whole genome shotgun (WGS) entry which is preliminary data.</text>
</comment>
<gene>
    <name evidence="2" type="ORF">AVEN_45242_1</name>
</gene>
<name>A0A4Y2NF40_ARAVE</name>
<dbReference type="EMBL" id="BGPR01008986">
    <property type="protein sequence ID" value="GBN37269.1"/>
    <property type="molecule type" value="Genomic_DNA"/>
</dbReference>
<evidence type="ECO:0000256" key="1">
    <source>
        <dbReference type="SAM" id="MobiDB-lite"/>
    </source>
</evidence>
<accession>A0A4Y2NF40</accession>
<proteinExistence type="predicted"/>
<keyword evidence="3" id="KW-1185">Reference proteome</keyword>
<dbReference type="Proteomes" id="UP000499080">
    <property type="component" value="Unassembled WGS sequence"/>
</dbReference>
<reference evidence="2 3" key="1">
    <citation type="journal article" date="2019" name="Sci. Rep.">
        <title>Orb-weaving spider Araneus ventricosus genome elucidates the spidroin gene catalogue.</title>
        <authorList>
            <person name="Kono N."/>
            <person name="Nakamura H."/>
            <person name="Ohtoshi R."/>
            <person name="Moran D.A.P."/>
            <person name="Shinohara A."/>
            <person name="Yoshida Y."/>
            <person name="Fujiwara M."/>
            <person name="Mori M."/>
            <person name="Tomita M."/>
            <person name="Arakawa K."/>
        </authorList>
    </citation>
    <scope>NUCLEOTIDE SEQUENCE [LARGE SCALE GENOMIC DNA]</scope>
</reference>
<organism evidence="2 3">
    <name type="scientific">Araneus ventricosus</name>
    <name type="common">Orbweaver spider</name>
    <name type="synonym">Epeira ventricosa</name>
    <dbReference type="NCBI Taxonomy" id="182803"/>
    <lineage>
        <taxon>Eukaryota</taxon>
        <taxon>Metazoa</taxon>
        <taxon>Ecdysozoa</taxon>
        <taxon>Arthropoda</taxon>
        <taxon>Chelicerata</taxon>
        <taxon>Arachnida</taxon>
        <taxon>Araneae</taxon>
        <taxon>Araneomorphae</taxon>
        <taxon>Entelegynae</taxon>
        <taxon>Araneoidea</taxon>
        <taxon>Araneidae</taxon>
        <taxon>Araneus</taxon>
    </lineage>
</organism>
<protein>
    <submittedName>
        <fullName evidence="2">Uncharacterized protein</fullName>
    </submittedName>
</protein>
<sequence length="112" mass="12183">MAGAENGEKPFSQQNSFKPTNVDAVELNDATHPKELALSNWDLNLDGALHNSEPTRIGRQTNNLHLGFTSAYKIAGSTPPNEVLSGTQVGGRRKEEVWSSGLPKFVSAPEFY</sequence>
<evidence type="ECO:0000313" key="3">
    <source>
        <dbReference type="Proteomes" id="UP000499080"/>
    </source>
</evidence>
<feature type="region of interest" description="Disordered" evidence="1">
    <location>
        <begin position="1"/>
        <end position="24"/>
    </location>
</feature>
<evidence type="ECO:0000313" key="2">
    <source>
        <dbReference type="EMBL" id="GBN37269.1"/>
    </source>
</evidence>